<dbReference type="GO" id="GO:0032543">
    <property type="term" value="P:mitochondrial translation"/>
    <property type="evidence" value="ECO:0007669"/>
    <property type="project" value="TreeGrafter"/>
</dbReference>
<dbReference type="GO" id="GO:0019843">
    <property type="term" value="F:rRNA binding"/>
    <property type="evidence" value="ECO:0007669"/>
    <property type="project" value="InterPro"/>
</dbReference>
<evidence type="ECO:0000256" key="1">
    <source>
        <dbReference type="ARBA" id="ARBA00008931"/>
    </source>
</evidence>
<dbReference type="EMBL" id="JAOPGA020001001">
    <property type="protein sequence ID" value="KAL0483930.1"/>
    <property type="molecule type" value="Genomic_DNA"/>
</dbReference>
<accession>A0AAW2Z4P0</accession>
<protein>
    <submittedName>
        <fullName evidence="4">Ribosomal protein mL16</fullName>
    </submittedName>
</protein>
<reference evidence="4 5" key="1">
    <citation type="submission" date="2024-03" db="EMBL/GenBank/DDBJ databases">
        <title>The Acrasis kona genome and developmental transcriptomes reveal deep origins of eukaryotic multicellular pathways.</title>
        <authorList>
            <person name="Sheikh S."/>
            <person name="Fu C.-J."/>
            <person name="Brown M.W."/>
            <person name="Baldauf S.L."/>
        </authorList>
    </citation>
    <scope>NUCLEOTIDE SEQUENCE [LARGE SCALE GENOMIC DNA]</scope>
    <source>
        <strain evidence="4 5">ATCC MYA-3509</strain>
    </source>
</reference>
<dbReference type="SUPFAM" id="SSF54686">
    <property type="entry name" value="Ribosomal protein L16p/L10e"/>
    <property type="match status" value="1"/>
</dbReference>
<evidence type="ECO:0000256" key="3">
    <source>
        <dbReference type="ARBA" id="ARBA00023274"/>
    </source>
</evidence>
<keyword evidence="3" id="KW-0687">Ribonucleoprotein</keyword>
<name>A0AAW2Z4P0_9EUKA</name>
<dbReference type="PANTHER" id="PTHR12220:SF13">
    <property type="entry name" value="LARGE RIBOSOMAL SUBUNIT PROTEIN UL16M"/>
    <property type="match status" value="1"/>
</dbReference>
<evidence type="ECO:0000256" key="2">
    <source>
        <dbReference type="ARBA" id="ARBA00022980"/>
    </source>
</evidence>
<gene>
    <name evidence="4" type="ORF">AKO1_004514</name>
</gene>
<evidence type="ECO:0000313" key="5">
    <source>
        <dbReference type="Proteomes" id="UP001431209"/>
    </source>
</evidence>
<dbReference type="InterPro" id="IPR016180">
    <property type="entry name" value="Ribosomal_uL16_dom"/>
</dbReference>
<sequence length="194" mass="22305">MLRTASLLQTHGRMMMPKPFMAFTPLTVYKPFVLQPMLTNQVRTAVLRRSMKKGVFKRLIYRKGIVLEKNPLPVGQFGVFSDSNFVASKGMLECLRVITKRELTKRSVMYMKKKADIPRTKKGEGARMGKGKGGINDYVANIRKGSCIMEIKTEKEKTLRTILEKIRFKIPGRIYGYNKLTGKRIEAKKKKEKQ</sequence>
<comment type="similarity">
    <text evidence="1">Belongs to the universal ribosomal protein uL16 family.</text>
</comment>
<organism evidence="4 5">
    <name type="scientific">Acrasis kona</name>
    <dbReference type="NCBI Taxonomy" id="1008807"/>
    <lineage>
        <taxon>Eukaryota</taxon>
        <taxon>Discoba</taxon>
        <taxon>Heterolobosea</taxon>
        <taxon>Tetramitia</taxon>
        <taxon>Eutetramitia</taxon>
        <taxon>Acrasidae</taxon>
        <taxon>Acrasis</taxon>
    </lineage>
</organism>
<dbReference type="Proteomes" id="UP001431209">
    <property type="component" value="Unassembled WGS sequence"/>
</dbReference>
<dbReference type="InterPro" id="IPR036920">
    <property type="entry name" value="Ribosomal_uL16_sf"/>
</dbReference>
<keyword evidence="5" id="KW-1185">Reference proteome</keyword>
<dbReference type="InterPro" id="IPR047873">
    <property type="entry name" value="Ribosomal_uL16"/>
</dbReference>
<dbReference type="Pfam" id="PF00252">
    <property type="entry name" value="Ribosomal_L16"/>
    <property type="match status" value="1"/>
</dbReference>
<dbReference type="PANTHER" id="PTHR12220">
    <property type="entry name" value="50S/60S RIBOSOMAL PROTEIN L16"/>
    <property type="match status" value="1"/>
</dbReference>
<dbReference type="GO" id="GO:0003735">
    <property type="term" value="F:structural constituent of ribosome"/>
    <property type="evidence" value="ECO:0007669"/>
    <property type="project" value="InterPro"/>
</dbReference>
<dbReference type="AlphaFoldDB" id="A0AAW2Z4P0"/>
<dbReference type="CDD" id="cd01433">
    <property type="entry name" value="Ribosomal_L16_L10e"/>
    <property type="match status" value="1"/>
</dbReference>
<comment type="caution">
    <text evidence="4">The sequence shown here is derived from an EMBL/GenBank/DDBJ whole genome shotgun (WGS) entry which is preliminary data.</text>
</comment>
<dbReference type="Gene3D" id="3.90.1170.10">
    <property type="entry name" value="Ribosomal protein L10e/L16"/>
    <property type="match status" value="1"/>
</dbReference>
<keyword evidence="2 4" id="KW-0689">Ribosomal protein</keyword>
<evidence type="ECO:0000313" key="4">
    <source>
        <dbReference type="EMBL" id="KAL0483930.1"/>
    </source>
</evidence>
<proteinExistence type="inferred from homology"/>
<dbReference type="GO" id="GO:0005762">
    <property type="term" value="C:mitochondrial large ribosomal subunit"/>
    <property type="evidence" value="ECO:0007669"/>
    <property type="project" value="TreeGrafter"/>
</dbReference>
<dbReference type="InterPro" id="IPR000114">
    <property type="entry name" value="Ribosomal_uL16_bact-type"/>
</dbReference>